<evidence type="ECO:0000256" key="5">
    <source>
        <dbReference type="ARBA" id="ARBA00021236"/>
    </source>
</evidence>
<evidence type="ECO:0000256" key="6">
    <source>
        <dbReference type="ARBA" id="ARBA00022448"/>
    </source>
</evidence>
<proteinExistence type="inferred from homology"/>
<dbReference type="PANTHER" id="PTHR13923:SF11">
    <property type="entry name" value="SECRETORY 31, ISOFORM D"/>
    <property type="match status" value="1"/>
</dbReference>
<dbReference type="GO" id="GO:0015031">
    <property type="term" value="P:protein transport"/>
    <property type="evidence" value="ECO:0007669"/>
    <property type="project" value="UniProtKB-KW"/>
</dbReference>
<sequence length="260" mass="28485">MVRLREIPRTAAFAWSPGSEKPLVVSGTRAGAVSDDFSDETKLELWDLNLDDQDQGLELQPVASISTDSRFYDIAWGPADEDHPRGIIAGALENGSLDLWDAEKLIAGAEDAFISRTTKHTGAIKSLQFNPLRPQILATAGAKGELFVYDVNDIENPFRLGTAAARSDDLECVAWNRKVSHILATGGSGGFVTVWDLKTKKASLTLNNNRKAAQRERTALALTYPTASDDVVGEVNRMEEGREVFFWMFATAEALLITTR</sequence>
<organism evidence="14 15">
    <name type="scientific">Verticillium longisporum</name>
    <name type="common">Verticillium dahliae var. longisporum</name>
    <dbReference type="NCBI Taxonomy" id="100787"/>
    <lineage>
        <taxon>Eukaryota</taxon>
        <taxon>Fungi</taxon>
        <taxon>Dikarya</taxon>
        <taxon>Ascomycota</taxon>
        <taxon>Pezizomycotina</taxon>
        <taxon>Sordariomycetes</taxon>
        <taxon>Hypocreomycetidae</taxon>
        <taxon>Glomerellales</taxon>
        <taxon>Plectosphaerellaceae</taxon>
        <taxon>Verticillium</taxon>
    </lineage>
</organism>
<evidence type="ECO:0000256" key="10">
    <source>
        <dbReference type="ARBA" id="ARBA00022892"/>
    </source>
</evidence>
<keyword evidence="10" id="KW-0931">ER-Golgi transport</keyword>
<evidence type="ECO:0000256" key="9">
    <source>
        <dbReference type="ARBA" id="ARBA00022824"/>
    </source>
</evidence>
<reference evidence="14 15" key="1">
    <citation type="submission" date="2015-05" db="EMBL/GenBank/DDBJ databases">
        <authorList>
            <person name="Wang D.B."/>
            <person name="Wang M."/>
        </authorList>
    </citation>
    <scope>NUCLEOTIDE SEQUENCE [LARGE SCALE GENOMIC DNA]</scope>
    <source>
        <strain evidence="14">VL1</strain>
    </source>
</reference>
<dbReference type="SMART" id="SM00320">
    <property type="entry name" value="WD40"/>
    <property type="match status" value="3"/>
</dbReference>
<dbReference type="InterPro" id="IPR040251">
    <property type="entry name" value="SEC31-like"/>
</dbReference>
<evidence type="ECO:0000256" key="12">
    <source>
        <dbReference type="ARBA" id="ARBA00025471"/>
    </source>
</evidence>
<dbReference type="PROSITE" id="PS50082">
    <property type="entry name" value="WD_REPEATS_2"/>
    <property type="match status" value="1"/>
</dbReference>
<gene>
    <name evidence="14" type="ORF">BN1708_017581</name>
</gene>
<evidence type="ECO:0000256" key="1">
    <source>
        <dbReference type="ARBA" id="ARBA00004299"/>
    </source>
</evidence>
<evidence type="ECO:0000256" key="11">
    <source>
        <dbReference type="ARBA" id="ARBA00022927"/>
    </source>
</evidence>
<dbReference type="EMBL" id="CVQH01008591">
    <property type="protein sequence ID" value="CRK17485.1"/>
    <property type="molecule type" value="Genomic_DNA"/>
</dbReference>
<dbReference type="SUPFAM" id="SSF50978">
    <property type="entry name" value="WD40 repeat-like"/>
    <property type="match status" value="1"/>
</dbReference>
<dbReference type="InterPro" id="IPR015943">
    <property type="entry name" value="WD40/YVTN_repeat-like_dom_sf"/>
</dbReference>
<name>A0A0G4L6Y9_VERLO</name>
<dbReference type="Gene3D" id="2.130.10.10">
    <property type="entry name" value="YVTN repeat-like/Quinoprotein amine dehydrogenase"/>
    <property type="match status" value="1"/>
</dbReference>
<dbReference type="Proteomes" id="UP000044602">
    <property type="component" value="Unassembled WGS sequence"/>
</dbReference>
<dbReference type="GO" id="GO:0005789">
    <property type="term" value="C:endoplasmic reticulum membrane"/>
    <property type="evidence" value="ECO:0007669"/>
    <property type="project" value="UniProtKB-SubCell"/>
</dbReference>
<dbReference type="GO" id="GO:0005198">
    <property type="term" value="F:structural molecule activity"/>
    <property type="evidence" value="ECO:0007669"/>
    <property type="project" value="TreeGrafter"/>
</dbReference>
<keyword evidence="7 13" id="KW-0853">WD repeat</keyword>
<dbReference type="InterPro" id="IPR001680">
    <property type="entry name" value="WD40_rpt"/>
</dbReference>
<feature type="non-terminal residue" evidence="14">
    <location>
        <position position="260"/>
    </location>
</feature>
<dbReference type="PANTHER" id="PTHR13923">
    <property type="entry name" value="SEC31-RELATED PROTEIN"/>
    <property type="match status" value="1"/>
</dbReference>
<comment type="subcellular location">
    <subcellularLocation>
        <location evidence="1">Cytoplasmic vesicle</location>
        <location evidence="1">COPII-coated vesicle membrane</location>
        <topology evidence="1">Peripheral membrane protein</topology>
        <orientation evidence="1">Cytoplasmic side</orientation>
    </subcellularLocation>
    <subcellularLocation>
        <location evidence="2">Endoplasmic reticulum membrane</location>
        <topology evidence="2">Peripheral membrane protein</topology>
        <orientation evidence="2">Cytoplasmic side</orientation>
    </subcellularLocation>
</comment>
<dbReference type="AlphaFoldDB" id="A0A0G4L6Y9"/>
<accession>A0A0G4L6Y9</accession>
<evidence type="ECO:0000256" key="2">
    <source>
        <dbReference type="ARBA" id="ARBA00004397"/>
    </source>
</evidence>
<dbReference type="GO" id="GO:0007029">
    <property type="term" value="P:endoplasmic reticulum organization"/>
    <property type="evidence" value="ECO:0007669"/>
    <property type="project" value="TreeGrafter"/>
</dbReference>
<keyword evidence="11" id="KW-0653">Protein transport</keyword>
<evidence type="ECO:0000256" key="13">
    <source>
        <dbReference type="PROSITE-ProRule" id="PRU00221"/>
    </source>
</evidence>
<keyword evidence="6" id="KW-0813">Transport</keyword>
<dbReference type="GO" id="GO:0030127">
    <property type="term" value="C:COPII vesicle coat"/>
    <property type="evidence" value="ECO:0007669"/>
    <property type="project" value="TreeGrafter"/>
</dbReference>
<evidence type="ECO:0000256" key="3">
    <source>
        <dbReference type="ARBA" id="ARBA00009358"/>
    </source>
</evidence>
<dbReference type="GO" id="GO:0070971">
    <property type="term" value="C:endoplasmic reticulum exit site"/>
    <property type="evidence" value="ECO:0007669"/>
    <property type="project" value="TreeGrafter"/>
</dbReference>
<dbReference type="STRING" id="100787.A0A0G4L6Y9"/>
<evidence type="ECO:0000256" key="8">
    <source>
        <dbReference type="ARBA" id="ARBA00022737"/>
    </source>
</evidence>
<keyword evidence="9" id="KW-0256">Endoplasmic reticulum</keyword>
<keyword evidence="8" id="KW-0677">Repeat</keyword>
<protein>
    <recommendedName>
        <fullName evidence="5">Protein transport protein SEC31</fullName>
    </recommendedName>
    <alternativeName>
        <fullName evidence="4">Protein transport protein sec31</fullName>
    </alternativeName>
</protein>
<dbReference type="GO" id="GO:0090110">
    <property type="term" value="P:COPII-coated vesicle cargo loading"/>
    <property type="evidence" value="ECO:0007669"/>
    <property type="project" value="TreeGrafter"/>
</dbReference>
<comment type="function">
    <text evidence="12">Component of the coat protein complex II (COPII) which promotes the formation of transport vesicles from the endoplasmic reticulum (ER). The coat has two main functions, the physical deformation of the endoplasmic reticulum membrane into vesicles and the selection of cargo molecules.</text>
</comment>
<keyword evidence="15" id="KW-1185">Reference proteome</keyword>
<evidence type="ECO:0000256" key="7">
    <source>
        <dbReference type="ARBA" id="ARBA00022574"/>
    </source>
</evidence>
<dbReference type="InterPro" id="IPR036322">
    <property type="entry name" value="WD40_repeat_dom_sf"/>
</dbReference>
<evidence type="ECO:0000256" key="4">
    <source>
        <dbReference type="ARBA" id="ARBA00013507"/>
    </source>
</evidence>
<comment type="similarity">
    <text evidence="3">Belongs to the WD repeat SEC31 family.</text>
</comment>
<feature type="repeat" description="WD" evidence="13">
    <location>
        <begin position="163"/>
        <end position="205"/>
    </location>
</feature>
<evidence type="ECO:0000313" key="14">
    <source>
        <dbReference type="EMBL" id="CRK17485.1"/>
    </source>
</evidence>
<evidence type="ECO:0000313" key="15">
    <source>
        <dbReference type="Proteomes" id="UP000044602"/>
    </source>
</evidence>